<dbReference type="AlphaFoldDB" id="A0A8J6U1L9"/>
<dbReference type="GO" id="GO:0012505">
    <property type="term" value="C:endomembrane system"/>
    <property type="evidence" value="ECO:0007669"/>
    <property type="project" value="UniProtKB-SubCell"/>
</dbReference>
<evidence type="ECO:0000256" key="2">
    <source>
        <dbReference type="ARBA" id="ARBA00022692"/>
    </source>
</evidence>
<dbReference type="Proteomes" id="UP000643405">
    <property type="component" value="Unassembled WGS sequence"/>
</dbReference>
<evidence type="ECO:0000313" key="7">
    <source>
        <dbReference type="Proteomes" id="UP000643405"/>
    </source>
</evidence>
<evidence type="ECO:0000256" key="5">
    <source>
        <dbReference type="SAM" id="Phobius"/>
    </source>
</evidence>
<feature type="transmembrane region" description="Helical" evidence="5">
    <location>
        <begin position="60"/>
        <end position="92"/>
    </location>
</feature>
<proteinExistence type="predicted"/>
<name>A0A8J6U1L9_9HYPH</name>
<protein>
    <submittedName>
        <fullName evidence="6">Isoprenylcysteine carboxylmethyltransferase family protein</fullName>
    </submittedName>
</protein>
<evidence type="ECO:0000313" key="6">
    <source>
        <dbReference type="EMBL" id="MBD0417101.1"/>
    </source>
</evidence>
<dbReference type="InterPro" id="IPR007318">
    <property type="entry name" value="Phopholipid_MeTrfase"/>
</dbReference>
<evidence type="ECO:0000256" key="4">
    <source>
        <dbReference type="ARBA" id="ARBA00023136"/>
    </source>
</evidence>
<dbReference type="Pfam" id="PF04191">
    <property type="entry name" value="PEMT"/>
    <property type="match status" value="1"/>
</dbReference>
<reference evidence="6" key="1">
    <citation type="submission" date="2020-09" db="EMBL/GenBank/DDBJ databases">
        <title>Genome seq and assembly of Tianweitania sp.</title>
        <authorList>
            <person name="Chhetri G."/>
        </authorList>
    </citation>
    <scope>NUCLEOTIDE SEQUENCE</scope>
    <source>
        <strain evidence="6">Rool2</strain>
    </source>
</reference>
<organism evidence="6 7">
    <name type="scientific">Oryzicola mucosus</name>
    <dbReference type="NCBI Taxonomy" id="2767425"/>
    <lineage>
        <taxon>Bacteria</taxon>
        <taxon>Pseudomonadati</taxon>
        <taxon>Pseudomonadota</taxon>
        <taxon>Alphaproteobacteria</taxon>
        <taxon>Hyphomicrobiales</taxon>
        <taxon>Phyllobacteriaceae</taxon>
        <taxon>Oryzicola</taxon>
    </lineage>
</organism>
<keyword evidence="3 5" id="KW-1133">Transmembrane helix</keyword>
<keyword evidence="2 5" id="KW-0812">Transmembrane</keyword>
<feature type="transmembrane region" description="Helical" evidence="5">
    <location>
        <begin position="20"/>
        <end position="40"/>
    </location>
</feature>
<comment type="subcellular location">
    <subcellularLocation>
        <location evidence="1">Endomembrane system</location>
        <topology evidence="1">Multi-pass membrane protein</topology>
    </subcellularLocation>
</comment>
<dbReference type="Gene3D" id="1.20.120.1630">
    <property type="match status" value="1"/>
</dbReference>
<dbReference type="EMBL" id="JACVVX010000009">
    <property type="protein sequence ID" value="MBD0417101.1"/>
    <property type="molecule type" value="Genomic_DNA"/>
</dbReference>
<keyword evidence="4 5" id="KW-0472">Membrane</keyword>
<accession>A0A8J6U1L9</accession>
<comment type="caution">
    <text evidence="6">The sequence shown here is derived from an EMBL/GenBank/DDBJ whole genome shotgun (WGS) entry which is preliminary data.</text>
</comment>
<evidence type="ECO:0000256" key="3">
    <source>
        <dbReference type="ARBA" id="ARBA00022989"/>
    </source>
</evidence>
<keyword evidence="7" id="KW-1185">Reference proteome</keyword>
<gene>
    <name evidence="6" type="ORF">ICI42_20845</name>
</gene>
<evidence type="ECO:0000256" key="1">
    <source>
        <dbReference type="ARBA" id="ARBA00004127"/>
    </source>
</evidence>
<sequence length="177" mass="19668">MLMFGGSLHDELMHEYIETLGLALVMIGIGGRLWATLYIGGRKSAVVVSNGPYSITRNPLYLFSSIAAAGVGAQTGSYVVTCMCIVMSVAFFQLVARREERFLSATLGDEYYTYLRRVPRFLPNPLIYRDDVEVTFNTERVRATFVDGLVFFAAIAVLEAIEVAQEAGTIPTLFWLF</sequence>